<dbReference type="Proteomes" id="UP000557483">
    <property type="component" value="Unassembled WGS sequence"/>
</dbReference>
<dbReference type="SUPFAM" id="SSF116734">
    <property type="entry name" value="DNA methylase specificity domain"/>
    <property type="match status" value="2"/>
</dbReference>
<proteinExistence type="inferred from homology"/>
<dbReference type="RefSeq" id="WP_053086595.1">
    <property type="nucleotide sequence ID" value="NZ_CABGKM010000038.1"/>
</dbReference>
<dbReference type="GO" id="GO:0003677">
    <property type="term" value="F:DNA binding"/>
    <property type="evidence" value="ECO:0007669"/>
    <property type="project" value="UniProtKB-KW"/>
</dbReference>
<gene>
    <name evidence="5" type="ORF">HV064_06185</name>
</gene>
<reference evidence="5 6" key="1">
    <citation type="submission" date="2020-06" db="EMBL/GenBank/DDBJ databases">
        <title>REHAB project genomes.</title>
        <authorList>
            <person name="Shaw L.P."/>
        </authorList>
    </citation>
    <scope>NUCLEOTIDE SEQUENCE [LARGE SCALE GENOMIC DNA]</scope>
    <source>
        <strain evidence="5 6">RHBSTW-00092</strain>
    </source>
</reference>
<feature type="domain" description="Type I restriction modification DNA specificity" evidence="4">
    <location>
        <begin position="71"/>
        <end position="191"/>
    </location>
</feature>
<name>A0A839CHV9_9ENTR</name>
<evidence type="ECO:0000313" key="6">
    <source>
        <dbReference type="Proteomes" id="UP000557483"/>
    </source>
</evidence>
<sequence length="403" mass="46431">MFPRTRFPSFSGHYTEKSLHDAVLELKSGLSRMFSDSDIGLPVIRSNNIKDYCLDFNELKYWFEEDPQGATTSNYYLRDGDILVNFINSQAQIGKSAIYYNALNRDCIYTTNILALHINKEHSPEFIFFFFQTKKYDNYIQSITKPAVNQASFTTKDFRKMKIFFPDLAEQTKIANFLCSIDEKIALLNKQYGLLCQYKKGIMQKIFSQEVRFKDESGEEFPEWDFISAGKLFENSSNKKHKGDLPILAVTQENGVVNRDSINIDIKSSQESINSYKIIDKGDFVISLRSFQGGIEHSSLQGLCSPAYTVLKNVKPIIDGFYRFYLKKDSFIEELSQTVVGIRDGKQISYKAFSILELPYPSLPEQKKISDFLFSLDDKIAVKKAEIDKLKTWKQGLLQQMFV</sequence>
<feature type="domain" description="Type I restriction modification DNA specificity" evidence="4">
    <location>
        <begin position="228"/>
        <end position="391"/>
    </location>
</feature>
<dbReference type="Pfam" id="PF01420">
    <property type="entry name" value="Methylase_S"/>
    <property type="match status" value="2"/>
</dbReference>
<dbReference type="PANTHER" id="PTHR30408">
    <property type="entry name" value="TYPE-1 RESTRICTION ENZYME ECOKI SPECIFICITY PROTEIN"/>
    <property type="match status" value="1"/>
</dbReference>
<organism evidence="5 6">
    <name type="scientific">Klebsiella grimontii</name>
    <dbReference type="NCBI Taxonomy" id="2058152"/>
    <lineage>
        <taxon>Bacteria</taxon>
        <taxon>Pseudomonadati</taxon>
        <taxon>Pseudomonadota</taxon>
        <taxon>Gammaproteobacteria</taxon>
        <taxon>Enterobacterales</taxon>
        <taxon>Enterobacteriaceae</taxon>
        <taxon>Klebsiella/Raoultella group</taxon>
        <taxon>Klebsiella</taxon>
    </lineage>
</organism>
<evidence type="ECO:0000313" key="5">
    <source>
        <dbReference type="EMBL" id="MBA8123509.1"/>
    </source>
</evidence>
<dbReference type="Gene3D" id="3.90.220.20">
    <property type="entry name" value="DNA methylase specificity domains"/>
    <property type="match status" value="2"/>
</dbReference>
<keyword evidence="2" id="KW-0680">Restriction system</keyword>
<keyword evidence="3" id="KW-0238">DNA-binding</keyword>
<keyword evidence="5" id="KW-0255">Endonuclease</keyword>
<comment type="caution">
    <text evidence="5">The sequence shown here is derived from an EMBL/GenBank/DDBJ whole genome shotgun (WGS) entry which is preliminary data.</text>
</comment>
<dbReference type="EMBL" id="JABXRN010000001">
    <property type="protein sequence ID" value="MBA8123509.1"/>
    <property type="molecule type" value="Genomic_DNA"/>
</dbReference>
<keyword evidence="5" id="KW-0378">Hydrolase</keyword>
<dbReference type="PANTHER" id="PTHR30408:SF12">
    <property type="entry name" value="TYPE I RESTRICTION ENZYME MJAVIII SPECIFICITY SUBUNIT"/>
    <property type="match status" value="1"/>
</dbReference>
<dbReference type="InterPro" id="IPR000055">
    <property type="entry name" value="Restrct_endonuc_typeI_TRD"/>
</dbReference>
<evidence type="ECO:0000259" key="4">
    <source>
        <dbReference type="Pfam" id="PF01420"/>
    </source>
</evidence>
<evidence type="ECO:0000256" key="2">
    <source>
        <dbReference type="ARBA" id="ARBA00022747"/>
    </source>
</evidence>
<protein>
    <submittedName>
        <fullName evidence="5">Restriction endonuclease subunit S</fullName>
    </submittedName>
</protein>
<dbReference type="GO" id="GO:0004519">
    <property type="term" value="F:endonuclease activity"/>
    <property type="evidence" value="ECO:0007669"/>
    <property type="project" value="UniProtKB-KW"/>
</dbReference>
<evidence type="ECO:0000256" key="3">
    <source>
        <dbReference type="ARBA" id="ARBA00023125"/>
    </source>
</evidence>
<dbReference type="AlphaFoldDB" id="A0A839CHV9"/>
<dbReference type="GO" id="GO:0009307">
    <property type="term" value="P:DNA restriction-modification system"/>
    <property type="evidence" value="ECO:0007669"/>
    <property type="project" value="UniProtKB-KW"/>
</dbReference>
<evidence type="ECO:0000256" key="1">
    <source>
        <dbReference type="ARBA" id="ARBA00010923"/>
    </source>
</evidence>
<keyword evidence="5" id="KW-0540">Nuclease</keyword>
<comment type="similarity">
    <text evidence="1">Belongs to the type-I restriction system S methylase family.</text>
</comment>
<accession>A0A839CHV9</accession>
<dbReference type="CDD" id="cd17517">
    <property type="entry name" value="RMtype1_S_EcoKI_StySPI-TRD2-CR2_like"/>
    <property type="match status" value="1"/>
</dbReference>
<dbReference type="InterPro" id="IPR044946">
    <property type="entry name" value="Restrct_endonuc_typeI_TRD_sf"/>
</dbReference>
<dbReference type="Gene3D" id="1.10.287.1120">
    <property type="entry name" value="Bipartite methylase S protein"/>
    <property type="match status" value="1"/>
</dbReference>
<dbReference type="InterPro" id="IPR052021">
    <property type="entry name" value="Type-I_RS_S_subunit"/>
</dbReference>